<comment type="similarity">
    <text evidence="2">Belongs to the LptD family.</text>
</comment>
<evidence type="ECO:0000313" key="7">
    <source>
        <dbReference type="Proteomes" id="UP001162030"/>
    </source>
</evidence>
<dbReference type="InterPro" id="IPR020889">
    <property type="entry name" value="LipoPS_assembly_LptD"/>
</dbReference>
<keyword evidence="2" id="KW-0472">Membrane</keyword>
<comment type="function">
    <text evidence="2">Together with LptE, is involved in the assembly of lipopolysaccharide (LPS) at the surface of the outer membrane.</text>
</comment>
<dbReference type="PANTHER" id="PTHR30189:SF1">
    <property type="entry name" value="LPS-ASSEMBLY PROTEIN LPTD"/>
    <property type="match status" value="1"/>
</dbReference>
<feature type="region of interest" description="Disordered" evidence="3">
    <location>
        <begin position="48"/>
        <end position="135"/>
    </location>
</feature>
<dbReference type="EMBL" id="OX458333">
    <property type="protein sequence ID" value="CAI8899387.1"/>
    <property type="molecule type" value="Genomic_DNA"/>
</dbReference>
<dbReference type="InterPro" id="IPR007543">
    <property type="entry name" value="LptD_C"/>
</dbReference>
<evidence type="ECO:0000256" key="1">
    <source>
        <dbReference type="ARBA" id="ARBA00023237"/>
    </source>
</evidence>
<feature type="compositionally biased region" description="Basic and acidic residues" evidence="3">
    <location>
        <begin position="62"/>
        <end position="74"/>
    </location>
</feature>
<feature type="chain" id="PRO_5044913205" description="LPS-assembly protein LptD" evidence="2">
    <location>
        <begin position="28"/>
        <end position="917"/>
    </location>
</feature>
<evidence type="ECO:0000256" key="3">
    <source>
        <dbReference type="SAM" id="MobiDB-lite"/>
    </source>
</evidence>
<dbReference type="InterPro" id="IPR045659">
    <property type="entry name" value="LptD_2"/>
</dbReference>
<comment type="subunit">
    <text evidence="2">Component of the lipopolysaccharide transport and assembly complex. Interacts with LptE and LptA.</text>
</comment>
<evidence type="ECO:0000256" key="2">
    <source>
        <dbReference type="HAMAP-Rule" id="MF_01411"/>
    </source>
</evidence>
<comment type="caution">
    <text evidence="2">Lacks conserved residue(s) required for the propagation of feature annotation.</text>
</comment>
<dbReference type="PANTHER" id="PTHR30189">
    <property type="entry name" value="LPS-ASSEMBLY PROTEIN"/>
    <property type="match status" value="1"/>
</dbReference>
<feature type="domain" description="LptD C-terminal" evidence="4">
    <location>
        <begin position="459"/>
        <end position="828"/>
    </location>
</feature>
<feature type="compositionally biased region" description="Basic and acidic residues" evidence="3">
    <location>
        <begin position="101"/>
        <end position="110"/>
    </location>
</feature>
<name>A0ABM9I559_9GAMM</name>
<dbReference type="Pfam" id="PF19838">
    <property type="entry name" value="LptD_2"/>
    <property type="match status" value="1"/>
</dbReference>
<proteinExistence type="inferred from homology"/>
<comment type="subcellular location">
    <subcellularLocation>
        <location evidence="2">Cell outer membrane</location>
    </subcellularLocation>
</comment>
<feature type="domain" description="LPS-assembly protein LptD central" evidence="5">
    <location>
        <begin position="360"/>
        <end position="437"/>
    </location>
</feature>
<evidence type="ECO:0000313" key="6">
    <source>
        <dbReference type="EMBL" id="CAI8899387.1"/>
    </source>
</evidence>
<dbReference type="RefSeq" id="WP_026610927.1">
    <property type="nucleotide sequence ID" value="NZ_OX458333.1"/>
</dbReference>
<reference evidence="6 7" key="1">
    <citation type="submission" date="2023-03" db="EMBL/GenBank/DDBJ databases">
        <authorList>
            <person name="Pearce D."/>
        </authorList>
    </citation>
    <scope>NUCLEOTIDE SEQUENCE [LARGE SCALE GENOMIC DNA]</scope>
    <source>
        <strain evidence="6">Msz</strain>
    </source>
</reference>
<feature type="compositionally biased region" description="Basic and acidic residues" evidence="3">
    <location>
        <begin position="85"/>
        <end position="94"/>
    </location>
</feature>
<feature type="signal peptide" evidence="2">
    <location>
        <begin position="1"/>
        <end position="27"/>
    </location>
</feature>
<dbReference type="InterPro" id="IPR050218">
    <property type="entry name" value="LptD"/>
</dbReference>
<organism evidence="6 7">
    <name type="scientific">Methylocaldum szegediense</name>
    <dbReference type="NCBI Taxonomy" id="73780"/>
    <lineage>
        <taxon>Bacteria</taxon>
        <taxon>Pseudomonadati</taxon>
        <taxon>Pseudomonadota</taxon>
        <taxon>Gammaproteobacteria</taxon>
        <taxon>Methylococcales</taxon>
        <taxon>Methylococcaceae</taxon>
        <taxon>Methylocaldum</taxon>
    </lineage>
</organism>
<keyword evidence="2" id="KW-0732">Signal</keyword>
<keyword evidence="7" id="KW-1185">Reference proteome</keyword>
<protein>
    <recommendedName>
        <fullName evidence="2">LPS-assembly protein LptD</fullName>
    </recommendedName>
</protein>
<keyword evidence="1 2" id="KW-0998">Cell outer membrane</keyword>
<accession>A0ABM9I559</accession>
<dbReference type="Pfam" id="PF04453">
    <property type="entry name" value="LptD"/>
    <property type="match status" value="1"/>
</dbReference>
<sequence precursor="true">MVSLLHFNRGRSALMLCLGLGPSCLLAAASDWDCQRSKDDSEWVCVTRKSKSETAVTPSDQPESKAAEPAKEFEPATDSAVARPEVSRPPRTREPAPTAKSELKQGDRPIRPAPPKSVAAAKPSGWTCRPGETGKEWDCSLVGPDPQGLARVVPEEGETTENWAETTTITQEDEQRFRKLMALLPADPWARACAGKSESAPMTEFLMTPQDRLARQQQPLEIRSDYAEMVDDEIATFIGSAELTRADQKLWGDFVTHNTVSDTLNARGNVIYQEKGLTFSSDTGFLELDTNRGVLRNAQFILGTIPARGTSRLTHFDSNTLSRYEKFTYTTCPPGDTDWMLHARNVKINKETGRGSAKHAWLEFKGVPLLYTPYMTFPVDDRRQSGFLTPSFSSTRVRGFDLTIPYYFNLAPNFDATFTPRILTKRGYLLRGEFRYLTEMTRGRLFAEYMPHDEVRGDSRGQFGILNDTRFTDNLFAHVDANYVSDDRYLNELGNQLNIVDRRHIRSWGQLTYVGTNFNVTTLADYYQTIDPTIPPAARPYYRLPRVTFNYARGIGNTGFVFSGSSELANFSHTGGRVTGQRLNVMPRISYPYQKAGGFIIPSLSLQYTQYWLQDQPPGLSDSPSRTAPIFSLDSGLFFEREFQMGDTPLLQTLEPRLFYLYIPDRKQDDLPVFDTGEYDFSFYQLFRENRFTGHDRLGDANQITLALTSRMIDQSSGMERLRASVGEIFYFDDRDVSLPNLPQRPGNKSNLVGEVYSRLTNTWSIRTGGQWNPEDGTIDRGQIALQYDDRDNHLFNVAYRFRRDQNLDLVRLDLTDVSFRLPFAEGWNAIGRWQYSLLDQVTLESFLGIERETCCWRLSIIGRHYINDIRTSEDGGNVANNEIFVQLELKGLTRFGRQIDRFLERSISGYRLEGDE</sequence>
<evidence type="ECO:0000259" key="5">
    <source>
        <dbReference type="Pfam" id="PF19838"/>
    </source>
</evidence>
<evidence type="ECO:0000259" key="4">
    <source>
        <dbReference type="Pfam" id="PF04453"/>
    </source>
</evidence>
<gene>
    <name evidence="2 6" type="primary">lptD</name>
    <name evidence="6" type="ORF">MSZNOR_3409</name>
</gene>
<dbReference type="HAMAP" id="MF_01411">
    <property type="entry name" value="LPS_assembly_LptD"/>
    <property type="match status" value="1"/>
</dbReference>
<dbReference type="Proteomes" id="UP001162030">
    <property type="component" value="Chromosome"/>
</dbReference>